<evidence type="ECO:0000313" key="2">
    <source>
        <dbReference type="Proteomes" id="UP000023152"/>
    </source>
</evidence>
<reference evidence="1 2" key="1">
    <citation type="journal article" date="2013" name="Curr. Biol.">
        <title>The Genome of the Foraminiferan Reticulomyxa filosa.</title>
        <authorList>
            <person name="Glockner G."/>
            <person name="Hulsmann N."/>
            <person name="Schleicher M."/>
            <person name="Noegel A.A."/>
            <person name="Eichinger L."/>
            <person name="Gallinger C."/>
            <person name="Pawlowski J."/>
            <person name="Sierra R."/>
            <person name="Euteneuer U."/>
            <person name="Pillet L."/>
            <person name="Moustafa A."/>
            <person name="Platzer M."/>
            <person name="Groth M."/>
            <person name="Szafranski K."/>
            <person name="Schliwa M."/>
        </authorList>
    </citation>
    <scope>NUCLEOTIDE SEQUENCE [LARGE SCALE GENOMIC DNA]</scope>
</reference>
<keyword evidence="2" id="KW-1185">Reference proteome</keyword>
<comment type="caution">
    <text evidence="1">The sequence shown here is derived from an EMBL/GenBank/DDBJ whole genome shotgun (WGS) entry which is preliminary data.</text>
</comment>
<organism evidence="1 2">
    <name type="scientific">Reticulomyxa filosa</name>
    <dbReference type="NCBI Taxonomy" id="46433"/>
    <lineage>
        <taxon>Eukaryota</taxon>
        <taxon>Sar</taxon>
        <taxon>Rhizaria</taxon>
        <taxon>Retaria</taxon>
        <taxon>Foraminifera</taxon>
        <taxon>Monothalamids</taxon>
        <taxon>Reticulomyxidae</taxon>
        <taxon>Reticulomyxa</taxon>
    </lineage>
</organism>
<name>X6LSY2_RETFI</name>
<dbReference type="Proteomes" id="UP000023152">
    <property type="component" value="Unassembled WGS sequence"/>
</dbReference>
<dbReference type="EMBL" id="ASPP01028629">
    <property type="protein sequence ID" value="ETO05023.1"/>
    <property type="molecule type" value="Genomic_DNA"/>
</dbReference>
<gene>
    <name evidence="1" type="ORF">RFI_32377</name>
</gene>
<dbReference type="AlphaFoldDB" id="X6LSY2"/>
<accession>X6LSY2</accession>
<proteinExistence type="predicted"/>
<evidence type="ECO:0000313" key="1">
    <source>
        <dbReference type="EMBL" id="ETO05023.1"/>
    </source>
</evidence>
<protein>
    <submittedName>
        <fullName evidence="1">Uncharacterized protein</fullName>
    </submittedName>
</protein>
<sequence>MILRYVLFLSIKKINIKKLEQHPPVQDFLEIFFLEKKCFFYKNQFKNDPQTTKNDPILKNSITSHSHHFSFSEKKKTIFKLKKPSNIRTCPTIKSTQNWTQQIIYRMQLHKQKLCSEDKVLIDKKKKKNINNNNHQNCETPSKYVASKCRYQVHISMPNGSQDACVKCDSAAVFHNSFIKFLLSLVQLTDSTIDISIFFFNK</sequence>